<protein>
    <submittedName>
        <fullName evidence="1">Uncharacterized protein</fullName>
    </submittedName>
</protein>
<keyword evidence="2" id="KW-1185">Reference proteome</keyword>
<gene>
    <name evidence="1" type="ORF">Trichorick_01377</name>
</gene>
<reference evidence="1 2" key="1">
    <citation type="submission" date="2022-10" db="EMBL/GenBank/DDBJ databases">
        <title>Host association and intracellularity evolved multiple times independently in the Rickettsiales.</title>
        <authorList>
            <person name="Castelli M."/>
            <person name="Nardi T."/>
            <person name="Gammuto L."/>
            <person name="Bellinzona G."/>
            <person name="Sabaneyeva E."/>
            <person name="Potekhin A."/>
            <person name="Serra V."/>
            <person name="Petroni G."/>
            <person name="Sassera D."/>
        </authorList>
    </citation>
    <scope>NUCLEOTIDE SEQUENCE [LARGE SCALE GENOMIC DNA]</scope>
    <source>
        <strain evidence="1 2">Kr 154-4</strain>
        <plasmid evidence="1 2">unnamed1</plasmid>
    </source>
</reference>
<keyword evidence="1" id="KW-0614">Plasmid</keyword>
<sequence length="524" mass="57779">MTGKQIYELESAASFNEGDLMLVRKSAQGVDRKINYADFIESIGNSAIDGYIAAAETNQDNKIVLTAANNAPVYKYYNGMKISFVSPIKSTGVVQVKIGNLPYKELHAYKTTSSVVLDNSDYVEAVLIGDSFQQVNNAQYVYTNDYKIVLIEPNLTAGYTDIFLESAYGVAKSAYYQGMTVNFLCTEDTSGLTRISVDGLPAKDMLENSGDYIDMIYTPLYKGQIVRLIYDGQSFIKDRFNTGDPKIIIPIEPNPDIPNQPIIPIQNNFEYNVGTALSCKFNTLRQAIEVLFKEYGRDGGGRKVTLNILSDLTITKDSVNLSSGDFSWITLKGDTQNKIKIIDDETVSTKNHWFFIISNSKGFFNFAKDTVITFDMKQRGSSFLVATNSTTIIKDITINTLNPGNGDKLFFIQGGNTVSLDNVILNGASMHIMLFGAKSILSLAGCKFNNYLTNNILIASTNSELSIVNCDLSKNGTSTETDIKIQYYNAITQVNSKAKSNYAKDTNDNTCRYSVTGSQDVQGA</sequence>
<evidence type="ECO:0000313" key="1">
    <source>
        <dbReference type="EMBL" id="WPY01464.1"/>
    </source>
</evidence>
<proteinExistence type="predicted"/>
<evidence type="ECO:0000313" key="2">
    <source>
        <dbReference type="Proteomes" id="UP001326613"/>
    </source>
</evidence>
<geneLocation type="plasmid" evidence="1 2">
    <name>unnamed1</name>
</geneLocation>
<organism evidence="1 2">
    <name type="scientific">Candidatus Trichorickettsia mobilis</name>
    <dbReference type="NCBI Taxonomy" id="1346319"/>
    <lineage>
        <taxon>Bacteria</taxon>
        <taxon>Pseudomonadati</taxon>
        <taxon>Pseudomonadota</taxon>
        <taxon>Alphaproteobacteria</taxon>
        <taxon>Rickettsiales</taxon>
        <taxon>Rickettsiaceae</taxon>
        <taxon>Rickettsieae</taxon>
        <taxon>Candidatus Trichorickettsia</taxon>
    </lineage>
</organism>
<dbReference type="EMBL" id="CP112933">
    <property type="protein sequence ID" value="WPY01464.1"/>
    <property type="molecule type" value="Genomic_DNA"/>
</dbReference>
<accession>A0ABZ0UX06</accession>
<dbReference type="Proteomes" id="UP001326613">
    <property type="component" value="Plasmid unnamed1"/>
</dbReference>
<name>A0ABZ0UX06_9RICK</name>
<dbReference type="RefSeq" id="WP_323738942.1">
    <property type="nucleotide sequence ID" value="NZ_CP112933.1"/>
</dbReference>